<evidence type="ECO:0000313" key="3">
    <source>
        <dbReference type="EMBL" id="AJD50004.1"/>
    </source>
</evidence>
<dbReference type="STRING" id="391936.S7S_17960"/>
<dbReference type="Gene3D" id="3.40.1740.10">
    <property type="entry name" value="VC0467-like"/>
    <property type="match status" value="1"/>
</dbReference>
<dbReference type="GO" id="GO:0005829">
    <property type="term" value="C:cytosol"/>
    <property type="evidence" value="ECO:0007669"/>
    <property type="project" value="TreeGrafter"/>
</dbReference>
<dbReference type="Pfam" id="PF02622">
    <property type="entry name" value="DUF179"/>
    <property type="match status" value="1"/>
</dbReference>
<dbReference type="Proteomes" id="UP000006764">
    <property type="component" value="Chromosome"/>
</dbReference>
<protein>
    <recommendedName>
        <fullName evidence="2">UPF0301 protein S7S_17960</fullName>
    </recommendedName>
</protein>
<name>A0A0B4XNT0_9GAMM</name>
<dbReference type="EMBL" id="CP004387">
    <property type="protein sequence ID" value="AJD50004.1"/>
    <property type="molecule type" value="Genomic_DNA"/>
</dbReference>
<dbReference type="SUPFAM" id="SSF143456">
    <property type="entry name" value="VC0467-like"/>
    <property type="match status" value="1"/>
</dbReference>
<dbReference type="OrthoDB" id="9807486at2"/>
<dbReference type="NCBIfam" id="NF001266">
    <property type="entry name" value="PRK00228.1-1"/>
    <property type="match status" value="1"/>
</dbReference>
<evidence type="ECO:0000313" key="4">
    <source>
        <dbReference type="Proteomes" id="UP000006764"/>
    </source>
</evidence>
<gene>
    <name evidence="3" type="ORF">S7S_17960</name>
</gene>
<dbReference type="InterPro" id="IPR003774">
    <property type="entry name" value="AlgH-like"/>
</dbReference>
<sequence>MDPTSLAHHLLIAMPQLDDPGFGQTVTYIIEHDEQGAMGLTLNRPLEHINLSRVLDSMKITPRVPVPDEVHPVVAGGPVNTQTGFILHPPCEQMWHSTVVLQSGLWLTTSKDVLEAIACGQGPSHSLVALGYAGWEAGQLEQELAENAWLTTPAQPEMVFDVPFAERWHAAARQIGIDLHLISTQAGHS</sequence>
<dbReference type="KEGG" id="apac:S7S_17960"/>
<proteinExistence type="inferred from homology"/>
<dbReference type="AlphaFoldDB" id="A0A0B4XNT0"/>
<evidence type="ECO:0000256" key="2">
    <source>
        <dbReference type="HAMAP-Rule" id="MF_00758"/>
    </source>
</evidence>
<dbReference type="RefSeq" id="WP_008734638.1">
    <property type="nucleotide sequence ID" value="NZ_CP004387.1"/>
</dbReference>
<dbReference type="PANTHER" id="PTHR30327">
    <property type="entry name" value="UNCHARACTERIZED PROTEIN YQGE"/>
    <property type="match status" value="1"/>
</dbReference>
<comment type="similarity">
    <text evidence="1 2">Belongs to the UPF0301 (AlgH) family.</text>
</comment>
<evidence type="ECO:0000256" key="1">
    <source>
        <dbReference type="ARBA" id="ARBA00009600"/>
    </source>
</evidence>
<keyword evidence="4" id="KW-1185">Reference proteome</keyword>
<dbReference type="HOGENOM" id="CLU_057596_1_0_6"/>
<accession>A0A0B4XNT0</accession>
<dbReference type="PANTHER" id="PTHR30327:SF1">
    <property type="entry name" value="UPF0301 PROTEIN YQGE"/>
    <property type="match status" value="1"/>
</dbReference>
<organism evidence="3 4">
    <name type="scientific">Isoalcanivorax pacificus W11-5</name>
    <dbReference type="NCBI Taxonomy" id="391936"/>
    <lineage>
        <taxon>Bacteria</taxon>
        <taxon>Pseudomonadati</taxon>
        <taxon>Pseudomonadota</taxon>
        <taxon>Gammaproteobacteria</taxon>
        <taxon>Oceanospirillales</taxon>
        <taxon>Alcanivoracaceae</taxon>
        <taxon>Isoalcanivorax</taxon>
    </lineage>
</organism>
<reference evidence="3 4" key="1">
    <citation type="journal article" date="2012" name="J. Bacteriol.">
        <title>Genome sequence of an alkane-degrading bacterium, Alcanivorax pacificus type strain W11-5, isolated from deep sea sediment.</title>
        <authorList>
            <person name="Lai Q."/>
            <person name="Shao Z."/>
        </authorList>
    </citation>
    <scope>NUCLEOTIDE SEQUENCE [LARGE SCALE GENOMIC DNA]</scope>
    <source>
        <strain evidence="3 4">W11-5</strain>
    </source>
</reference>
<dbReference type="HAMAP" id="MF_00758">
    <property type="entry name" value="UPF0301"/>
    <property type="match status" value="1"/>
</dbReference>